<sequence length="190" mass="21315">MKHLFVFLLIVFTQQTLFAEDPAHAELRQLKVEFEQVLKKRDIDGLVNLLHPNVVITWHNGEVSRGREGVKKFVTRMIFSDSPVVKEFQTDLDVDELTILYGNTGIAFGNSNDHLLLTEGIEINSKNRWTATLVKEKNKWLLTSAHLSSNLFDNPLLTAAKSSTYFIGTLGLILGVTIGFGVGRLFSKKG</sequence>
<protein>
    <submittedName>
        <fullName evidence="3">SnoaL-like protein</fullName>
    </submittedName>
</protein>
<dbReference type="Gene3D" id="3.10.450.50">
    <property type="match status" value="1"/>
</dbReference>
<dbReference type="InterPro" id="IPR032710">
    <property type="entry name" value="NTF2-like_dom_sf"/>
</dbReference>
<keyword evidence="1" id="KW-1133">Transmembrane helix</keyword>
<proteinExistence type="predicted"/>
<dbReference type="EMBL" id="SORO01000002">
    <property type="protein sequence ID" value="TDY68679.1"/>
    <property type="molecule type" value="Genomic_DNA"/>
</dbReference>
<dbReference type="Pfam" id="PF13474">
    <property type="entry name" value="SnoaL_3"/>
    <property type="match status" value="1"/>
</dbReference>
<evidence type="ECO:0000256" key="1">
    <source>
        <dbReference type="SAM" id="Phobius"/>
    </source>
</evidence>
<dbReference type="GeneID" id="79828468"/>
<comment type="caution">
    <text evidence="3">The sequence shown here is derived from an EMBL/GenBank/DDBJ whole genome shotgun (WGS) entry which is preliminary data.</text>
</comment>
<dbReference type="SUPFAM" id="SSF54427">
    <property type="entry name" value="NTF2-like"/>
    <property type="match status" value="1"/>
</dbReference>
<dbReference type="Proteomes" id="UP000294684">
    <property type="component" value="Unassembled WGS sequence"/>
</dbReference>
<evidence type="ECO:0000259" key="2">
    <source>
        <dbReference type="Pfam" id="PF13474"/>
    </source>
</evidence>
<evidence type="ECO:0000313" key="3">
    <source>
        <dbReference type="EMBL" id="TDY68679.1"/>
    </source>
</evidence>
<organism evidence="3 4">
    <name type="scientific">Leptospira meyeri</name>
    <dbReference type="NCBI Taxonomy" id="29508"/>
    <lineage>
        <taxon>Bacteria</taxon>
        <taxon>Pseudomonadati</taxon>
        <taxon>Spirochaetota</taxon>
        <taxon>Spirochaetia</taxon>
        <taxon>Leptospirales</taxon>
        <taxon>Leptospiraceae</taxon>
        <taxon>Leptospira</taxon>
    </lineage>
</organism>
<dbReference type="InterPro" id="IPR037401">
    <property type="entry name" value="SnoaL-like"/>
</dbReference>
<reference evidence="3 4" key="1">
    <citation type="submission" date="2019-03" db="EMBL/GenBank/DDBJ databases">
        <title>Genomic Encyclopedia of Archaeal and Bacterial Type Strains, Phase II (KMG-II): from individual species to whole genera.</title>
        <authorList>
            <person name="Goeker M."/>
        </authorList>
    </citation>
    <scope>NUCLEOTIDE SEQUENCE [LARGE SCALE GENOMIC DNA]</scope>
    <source>
        <strain evidence="3 4">DSM 21537</strain>
    </source>
</reference>
<accession>A0A4R8MTH1</accession>
<dbReference type="AlphaFoldDB" id="A0A4R8MTH1"/>
<dbReference type="OrthoDB" id="8607262at2"/>
<dbReference type="RefSeq" id="WP_004787952.1">
    <property type="nucleotide sequence ID" value="NZ_SORO01000002.1"/>
</dbReference>
<gene>
    <name evidence="3" type="ORF">CLV96_3197</name>
</gene>
<feature type="transmembrane region" description="Helical" evidence="1">
    <location>
        <begin position="165"/>
        <end position="186"/>
    </location>
</feature>
<name>A0A4R8MTH1_LEPME</name>
<keyword evidence="4" id="KW-1185">Reference proteome</keyword>
<keyword evidence="1" id="KW-0812">Transmembrane</keyword>
<evidence type="ECO:0000313" key="4">
    <source>
        <dbReference type="Proteomes" id="UP000294684"/>
    </source>
</evidence>
<dbReference type="STRING" id="1193051.LEP1GSC017_0098"/>
<keyword evidence="1" id="KW-0472">Membrane</keyword>
<feature type="domain" description="SnoaL-like" evidence="2">
    <location>
        <begin position="32"/>
        <end position="148"/>
    </location>
</feature>